<proteinExistence type="inferred from homology"/>
<dbReference type="InterPro" id="IPR023058">
    <property type="entry name" value="PPIase_PpiC_CS"/>
</dbReference>
<accession>A0AAX3SPT7</accession>
<evidence type="ECO:0000256" key="3">
    <source>
        <dbReference type="ARBA" id="ARBA00013194"/>
    </source>
</evidence>
<feature type="domain" description="PpiC" evidence="8">
    <location>
        <begin position="157"/>
        <end position="253"/>
    </location>
</feature>
<keyword evidence="7" id="KW-0732">Signal</keyword>
<protein>
    <recommendedName>
        <fullName evidence="3">peptidylprolyl isomerase</fullName>
        <ecNumber evidence="3">5.2.1.8</ecNumber>
    </recommendedName>
</protein>
<dbReference type="RefSeq" id="WP_236884506.1">
    <property type="nucleotide sequence ID" value="NZ_CBCSDN010000001.1"/>
</dbReference>
<evidence type="ECO:0000256" key="1">
    <source>
        <dbReference type="ARBA" id="ARBA00000971"/>
    </source>
</evidence>
<dbReference type="PANTHER" id="PTHR47245">
    <property type="entry name" value="PEPTIDYLPROLYL ISOMERASE"/>
    <property type="match status" value="1"/>
</dbReference>
<feature type="chain" id="PRO_5043320944" description="peptidylprolyl isomerase" evidence="7">
    <location>
        <begin position="27"/>
        <end position="311"/>
    </location>
</feature>
<evidence type="ECO:0000313" key="9">
    <source>
        <dbReference type="EMBL" id="WFF81973.1"/>
    </source>
</evidence>
<dbReference type="GO" id="GO:0003755">
    <property type="term" value="F:peptidyl-prolyl cis-trans isomerase activity"/>
    <property type="evidence" value="ECO:0007669"/>
    <property type="project" value="UniProtKB-KW"/>
</dbReference>
<organism evidence="9 10">
    <name type="scientific">Delftia tsuruhatensis</name>
    <dbReference type="NCBI Taxonomy" id="180282"/>
    <lineage>
        <taxon>Bacteria</taxon>
        <taxon>Pseudomonadati</taxon>
        <taxon>Pseudomonadota</taxon>
        <taxon>Betaproteobacteria</taxon>
        <taxon>Burkholderiales</taxon>
        <taxon>Comamonadaceae</taxon>
        <taxon>Delftia</taxon>
    </lineage>
</organism>
<evidence type="ECO:0000256" key="7">
    <source>
        <dbReference type="SAM" id="SignalP"/>
    </source>
</evidence>
<feature type="signal peptide" evidence="7">
    <location>
        <begin position="1"/>
        <end position="26"/>
    </location>
</feature>
<gene>
    <name evidence="9" type="ORF">PYR84_04605</name>
</gene>
<sequence>MTASIQRLTMASLMLTAMMAGQWAWAEAKLPDAADARKPAAVQTLAQGQNIVITDLDVQADAQRIPPDVRPLILARSQNVGQIASDLYVFRNMAKMAQQLGMERDPRVAAALQVARDRVLANAWMDALDEKNMPSLEAAEKQARSIYQAQPDRFKVGEEVRARHILISGKDAEARAKAEQVLAQLKSGADFATLAREVSADKGSAARGGDLGFFGRDRMAPEFEKAAFALQKPGDLSTVVETQFGQHIIQLEARRPAGIKPFEEVREGMVKEIRSIAAKDVRSATAEQLRADVKVDNAAVEAFASKNEPKP</sequence>
<dbReference type="SUPFAM" id="SSF54534">
    <property type="entry name" value="FKBP-like"/>
    <property type="match status" value="1"/>
</dbReference>
<dbReference type="InterPro" id="IPR046357">
    <property type="entry name" value="PPIase_dom_sf"/>
</dbReference>
<dbReference type="Pfam" id="PF13616">
    <property type="entry name" value="Rotamase_3"/>
    <property type="match status" value="1"/>
</dbReference>
<dbReference type="EMBL" id="CP120956">
    <property type="protein sequence ID" value="WFF81973.1"/>
    <property type="molecule type" value="Genomic_DNA"/>
</dbReference>
<dbReference type="PROSITE" id="PS01096">
    <property type="entry name" value="PPIC_PPIASE_1"/>
    <property type="match status" value="1"/>
</dbReference>
<dbReference type="Proteomes" id="UP001219066">
    <property type="component" value="Chromosome"/>
</dbReference>
<evidence type="ECO:0000256" key="4">
    <source>
        <dbReference type="ARBA" id="ARBA00023110"/>
    </source>
</evidence>
<evidence type="ECO:0000313" key="10">
    <source>
        <dbReference type="Proteomes" id="UP001219066"/>
    </source>
</evidence>
<dbReference type="InterPro" id="IPR000297">
    <property type="entry name" value="PPIase_PpiC"/>
</dbReference>
<dbReference type="EC" id="5.2.1.8" evidence="3"/>
<dbReference type="PANTHER" id="PTHR47245:SF2">
    <property type="entry name" value="PEPTIDYL-PROLYL CIS-TRANS ISOMERASE HP_0175-RELATED"/>
    <property type="match status" value="1"/>
</dbReference>
<name>A0AAX3SPT7_9BURK</name>
<evidence type="ECO:0000256" key="6">
    <source>
        <dbReference type="PROSITE-ProRule" id="PRU00278"/>
    </source>
</evidence>
<dbReference type="InterPro" id="IPR050245">
    <property type="entry name" value="PrsA_foldase"/>
</dbReference>
<comment type="catalytic activity">
    <reaction evidence="1">
        <text>[protein]-peptidylproline (omega=180) = [protein]-peptidylproline (omega=0)</text>
        <dbReference type="Rhea" id="RHEA:16237"/>
        <dbReference type="Rhea" id="RHEA-COMP:10747"/>
        <dbReference type="Rhea" id="RHEA-COMP:10748"/>
        <dbReference type="ChEBI" id="CHEBI:83833"/>
        <dbReference type="ChEBI" id="CHEBI:83834"/>
        <dbReference type="EC" id="5.2.1.8"/>
    </reaction>
</comment>
<evidence type="ECO:0000256" key="5">
    <source>
        <dbReference type="ARBA" id="ARBA00023235"/>
    </source>
</evidence>
<keyword evidence="5 6" id="KW-0413">Isomerase</keyword>
<evidence type="ECO:0000256" key="2">
    <source>
        <dbReference type="ARBA" id="ARBA00007656"/>
    </source>
</evidence>
<comment type="similarity">
    <text evidence="2">Belongs to the PpiC/parvulin rotamase family.</text>
</comment>
<dbReference type="AlphaFoldDB" id="A0AAX3SPT7"/>
<dbReference type="Gene3D" id="3.10.50.40">
    <property type="match status" value="1"/>
</dbReference>
<keyword evidence="4 6" id="KW-0697">Rotamase</keyword>
<reference evidence="9" key="1">
    <citation type="submission" date="2023-03" db="EMBL/GenBank/DDBJ databases">
        <title>Synergistic degradation of erythromycin by symbiotic bacteria Ery-6A and Ery-6B and application in simulated water remediation.</title>
        <authorList>
            <person name="Xu S."/>
        </authorList>
    </citation>
    <scope>NUCLEOTIDE SEQUENCE</scope>
    <source>
        <strain evidence="9">Ery-6A</strain>
    </source>
</reference>
<dbReference type="PROSITE" id="PS50198">
    <property type="entry name" value="PPIC_PPIASE_2"/>
    <property type="match status" value="1"/>
</dbReference>
<evidence type="ECO:0000259" key="8">
    <source>
        <dbReference type="PROSITE" id="PS50198"/>
    </source>
</evidence>